<evidence type="ECO:0000256" key="1">
    <source>
        <dbReference type="ARBA" id="ARBA00023186"/>
    </source>
</evidence>
<dbReference type="InterPro" id="IPR036411">
    <property type="entry name" value="TorD-like_sf"/>
</dbReference>
<dbReference type="PANTHER" id="PTHR34227:SF1">
    <property type="entry name" value="DIMETHYL SULFOXIDE REDUCTASE CHAPERONE-RELATED"/>
    <property type="match status" value="1"/>
</dbReference>
<dbReference type="RefSeq" id="WP_183323841.1">
    <property type="nucleotide sequence ID" value="NZ_JACHXP010000001.1"/>
</dbReference>
<comment type="caution">
    <text evidence="3">The sequence shown here is derived from an EMBL/GenBank/DDBJ whole genome shotgun (WGS) entry which is preliminary data.</text>
</comment>
<dbReference type="Pfam" id="PF02613">
    <property type="entry name" value="Nitrate_red_del"/>
    <property type="match status" value="1"/>
</dbReference>
<dbReference type="AlphaFoldDB" id="A0A839V177"/>
<dbReference type="Gene3D" id="1.10.3480.10">
    <property type="entry name" value="TorD-like"/>
    <property type="match status" value="1"/>
</dbReference>
<sequence length="229" mass="25303">MKQRPEFPPSPDETNALRADIYRLLAGLLREAPAADMLDWLASLEADPADGDLARHWATLAAAAGTATPDALGRAYFRHLVGVIEGEVIPYASWYRNGALMDEALLTLRRDLRVLGLERSAHTRDPEDHMAALLEVMALLIDERAPDEARFFMRHLAPWASRCFADLGVVDTPFYAGLGHLGRAFIDMEHERLAAKVERDPVERDPVRLIDPDTAATAPAVTPAPFHGH</sequence>
<organism evidence="3 4">
    <name type="scientific">Halomonas cerina</name>
    <dbReference type="NCBI Taxonomy" id="447424"/>
    <lineage>
        <taxon>Bacteria</taxon>
        <taxon>Pseudomonadati</taxon>
        <taxon>Pseudomonadota</taxon>
        <taxon>Gammaproteobacteria</taxon>
        <taxon>Oceanospirillales</taxon>
        <taxon>Halomonadaceae</taxon>
        <taxon>Halomonas</taxon>
    </lineage>
</organism>
<keyword evidence="1" id="KW-0143">Chaperone</keyword>
<evidence type="ECO:0000313" key="4">
    <source>
        <dbReference type="Proteomes" id="UP000547614"/>
    </source>
</evidence>
<gene>
    <name evidence="3" type="ORF">FHR94_000310</name>
</gene>
<dbReference type="Proteomes" id="UP000547614">
    <property type="component" value="Unassembled WGS sequence"/>
</dbReference>
<dbReference type="InterPro" id="IPR020945">
    <property type="entry name" value="DMSO/NO3_reduct_chaperone"/>
</dbReference>
<feature type="region of interest" description="Disordered" evidence="2">
    <location>
        <begin position="209"/>
        <end position="229"/>
    </location>
</feature>
<name>A0A839V177_9GAMM</name>
<dbReference type="EMBL" id="JACHXP010000001">
    <property type="protein sequence ID" value="MBB3189092.1"/>
    <property type="molecule type" value="Genomic_DNA"/>
</dbReference>
<protein>
    <submittedName>
        <fullName evidence="3">TorA maturation chaperone TorD</fullName>
    </submittedName>
</protein>
<keyword evidence="4" id="KW-1185">Reference proteome</keyword>
<feature type="compositionally biased region" description="Low complexity" evidence="2">
    <location>
        <begin position="214"/>
        <end position="229"/>
    </location>
</feature>
<accession>A0A839V177</accession>
<reference evidence="3 4" key="1">
    <citation type="submission" date="2020-08" db="EMBL/GenBank/DDBJ databases">
        <title>Genomic Encyclopedia of Type Strains, Phase III (KMG-III): the genomes of soil and plant-associated and newly described type strains.</title>
        <authorList>
            <person name="Whitman W."/>
        </authorList>
    </citation>
    <scope>NUCLEOTIDE SEQUENCE [LARGE SCALE GENOMIC DNA]</scope>
    <source>
        <strain evidence="3 4">CECT 7282</strain>
    </source>
</reference>
<proteinExistence type="predicted"/>
<dbReference type="InterPro" id="IPR050289">
    <property type="entry name" value="TorD/DmsD_chaperones"/>
</dbReference>
<evidence type="ECO:0000256" key="2">
    <source>
        <dbReference type="SAM" id="MobiDB-lite"/>
    </source>
</evidence>
<evidence type="ECO:0000313" key="3">
    <source>
        <dbReference type="EMBL" id="MBB3189092.1"/>
    </source>
</evidence>
<dbReference type="SUPFAM" id="SSF89155">
    <property type="entry name" value="TorD-like"/>
    <property type="match status" value="1"/>
</dbReference>
<dbReference type="PANTHER" id="PTHR34227">
    <property type="entry name" value="CHAPERONE PROTEIN YCDY"/>
    <property type="match status" value="1"/>
</dbReference>